<dbReference type="InterPro" id="IPR021102">
    <property type="entry name" value="PNGase_A"/>
</dbReference>
<dbReference type="Pfam" id="PF12222">
    <property type="entry name" value="PNGaseA"/>
    <property type="match status" value="1"/>
</dbReference>
<dbReference type="RefSeq" id="XP_020081968.1">
    <property type="nucleotide sequence ID" value="XM_020226379.1"/>
</dbReference>
<evidence type="ECO:0000313" key="6">
    <source>
        <dbReference type="Proteomes" id="UP000515123"/>
    </source>
</evidence>
<gene>
    <name evidence="7" type="primary">LOC109705630</name>
    <name evidence="4" type="ORF">ACMD2_10778</name>
</gene>
<feature type="chain" id="PRO_5044554527" evidence="2">
    <location>
        <begin position="26"/>
        <end position="633"/>
    </location>
</feature>
<accession>A0A199V8H6</accession>
<sequence>MMSLTHHHLLFPCCLLLLLVRLSGASGVSPWQLITPSVPGRLVFPPPPSVPAENATLEYMDPTLPPLLPAHNPKCSLLVLQYNFADTVGAPPVAANYTPPPDCPAPWSRVVLELSASASGLQKDRIAALWLDGAEILRTTTPYPMAPGVFWRVRKDVTRYTALLRGRSPYEGDQPCVLSMMLENSNAKYPGVYSINVSLHFYRGALCSGGRCIGLKPAGETKRAELGPALSAHPTIKGIYREPADMIIPISNGDGRKGFWFRLENETEVQGTTVRLPNNTYRAVLEVYVSHHGDDEYWYANPLRTNGPEAEGLQPQQGGDNRLESSKANGGFRQVVATVDGRYVGSAIPFPVIYPGSVNPFFWAPVAAIGAYDHPSYDLDLTPFVGHLIDGAPHVFGLAVRDSQPFWLVSANLHVWVDAWSDTVEGALVRYKVPPFRLSRQADWTEREGKSEIEGQVIIRFSGWVSSSKGNITTSVRHKIKFKSHIEAEEKGEMTSVELESKARTNIRIEREDQVIGRVAVETETPLTMATMSSNGGGGSRFHKTKLAHALMETRSVAENKGTSFSAVADRQDSEGAVLMEEGVAMWGNGDTKSVYKYRDDKGCYLRTVNVVGGKVKEDEDTASCAAAAVAES</sequence>
<dbReference type="Proteomes" id="UP000092600">
    <property type="component" value="Unassembled WGS sequence"/>
</dbReference>
<evidence type="ECO:0000313" key="4">
    <source>
        <dbReference type="EMBL" id="OAY73402.1"/>
    </source>
</evidence>
<dbReference type="PANTHER" id="PTHR31104">
    <property type="entry name" value="PEPTIDE-N4-(N-ACETYL-BETA-GLUCOSAMINYL)ASPARAGINE AMIDASE A PROTEIN"/>
    <property type="match status" value="1"/>
</dbReference>
<dbReference type="InterPro" id="IPR056948">
    <property type="entry name" value="PNGaseA_N"/>
</dbReference>
<evidence type="ECO:0000313" key="5">
    <source>
        <dbReference type="Proteomes" id="UP000092600"/>
    </source>
</evidence>
<proteinExistence type="predicted"/>
<feature type="signal peptide" evidence="2">
    <location>
        <begin position="1"/>
        <end position="25"/>
    </location>
</feature>
<evidence type="ECO:0000259" key="3">
    <source>
        <dbReference type="Pfam" id="PF12222"/>
    </source>
</evidence>
<organism evidence="4 5">
    <name type="scientific">Ananas comosus</name>
    <name type="common">Pineapple</name>
    <name type="synonym">Ananas ananas</name>
    <dbReference type="NCBI Taxonomy" id="4615"/>
    <lineage>
        <taxon>Eukaryota</taxon>
        <taxon>Viridiplantae</taxon>
        <taxon>Streptophyta</taxon>
        <taxon>Embryophyta</taxon>
        <taxon>Tracheophyta</taxon>
        <taxon>Spermatophyta</taxon>
        <taxon>Magnoliopsida</taxon>
        <taxon>Liliopsida</taxon>
        <taxon>Poales</taxon>
        <taxon>Bromeliaceae</taxon>
        <taxon>Bromelioideae</taxon>
        <taxon>Ananas</taxon>
    </lineage>
</organism>
<dbReference type="Proteomes" id="UP000515123">
    <property type="component" value="Unplaced"/>
</dbReference>
<feature type="region of interest" description="Disordered" evidence="1">
    <location>
        <begin position="306"/>
        <end position="327"/>
    </location>
</feature>
<dbReference type="AlphaFoldDB" id="A0A199V8H6"/>
<dbReference type="EMBL" id="LSRQ01002721">
    <property type="protein sequence ID" value="OAY73402.1"/>
    <property type="molecule type" value="Genomic_DNA"/>
</dbReference>
<feature type="domain" description="Peptide N-acetyl-beta-D-glucosaminyl asparaginase amidase A N-terminal" evidence="3">
    <location>
        <begin position="71"/>
        <end position="432"/>
    </location>
</feature>
<dbReference type="OrthoDB" id="1612078at2759"/>
<dbReference type="GeneID" id="109705630"/>
<evidence type="ECO:0000313" key="7">
    <source>
        <dbReference type="RefSeq" id="XP_020081968.1"/>
    </source>
</evidence>
<evidence type="ECO:0000256" key="2">
    <source>
        <dbReference type="SAM" id="SignalP"/>
    </source>
</evidence>
<reference evidence="7" key="2">
    <citation type="submission" date="2025-04" db="UniProtKB">
        <authorList>
            <consortium name="RefSeq"/>
        </authorList>
    </citation>
    <scope>IDENTIFICATION</scope>
    <source>
        <tissue evidence="7">Leaf</tissue>
    </source>
</reference>
<evidence type="ECO:0000256" key="1">
    <source>
        <dbReference type="SAM" id="MobiDB-lite"/>
    </source>
</evidence>
<keyword evidence="2" id="KW-0732">Signal</keyword>
<name>A0A199V8H6_ANACO</name>
<protein>
    <submittedName>
        <fullName evidence="7">Peptide-N4-(N-acetyl-beta- glucosaminyl)asparagine amidase A-like</fullName>
    </submittedName>
    <submittedName>
        <fullName evidence="4">Peptide-N4-(N-acetyl-beta-glucosaminyl)asparagine amidase A</fullName>
    </submittedName>
</protein>
<reference evidence="4 5" key="1">
    <citation type="journal article" date="2016" name="DNA Res.">
        <title>The draft genome of MD-2 pineapple using hybrid error correction of long reads.</title>
        <authorList>
            <person name="Redwan R.M."/>
            <person name="Saidin A."/>
            <person name="Kumar S.V."/>
        </authorList>
    </citation>
    <scope>NUCLEOTIDE SEQUENCE [LARGE SCALE GENOMIC DNA]</scope>
    <source>
        <strain evidence="5">cv. MD2</strain>
        <tissue evidence="4">Leaf</tissue>
    </source>
</reference>
<keyword evidence="6" id="KW-1185">Reference proteome</keyword>